<dbReference type="Pfam" id="PF11239">
    <property type="entry name" value="DUF3040"/>
    <property type="match status" value="1"/>
</dbReference>
<accession>A0A7W3LVU3</accession>
<evidence type="ECO:0008006" key="4">
    <source>
        <dbReference type="Google" id="ProtNLM"/>
    </source>
</evidence>
<proteinExistence type="predicted"/>
<dbReference type="Proteomes" id="UP000572680">
    <property type="component" value="Unassembled WGS sequence"/>
</dbReference>
<sequence>MALSRAERRTLDEIARRVAAEDPEYARRLSAFGGHEAGALGLPARRSLLPVVLVGVLLAASFAAFAVATARRDGGEPARRAPHVLLRP</sequence>
<dbReference type="EMBL" id="JACJIA010000011">
    <property type="protein sequence ID" value="MBA8955249.1"/>
    <property type="molecule type" value="Genomic_DNA"/>
</dbReference>
<evidence type="ECO:0000313" key="3">
    <source>
        <dbReference type="Proteomes" id="UP000572680"/>
    </source>
</evidence>
<evidence type="ECO:0000256" key="1">
    <source>
        <dbReference type="SAM" id="Phobius"/>
    </source>
</evidence>
<keyword evidence="3" id="KW-1185">Reference proteome</keyword>
<keyword evidence="1" id="KW-0812">Transmembrane</keyword>
<evidence type="ECO:0000313" key="2">
    <source>
        <dbReference type="EMBL" id="MBA8955249.1"/>
    </source>
</evidence>
<dbReference type="AlphaFoldDB" id="A0A7W3LVU3"/>
<keyword evidence="1" id="KW-1133">Transmembrane helix</keyword>
<feature type="transmembrane region" description="Helical" evidence="1">
    <location>
        <begin position="48"/>
        <end position="70"/>
    </location>
</feature>
<keyword evidence="1" id="KW-0472">Membrane</keyword>
<dbReference type="RefSeq" id="WP_182847259.1">
    <property type="nucleotide sequence ID" value="NZ_BAAALP010000002.1"/>
</dbReference>
<gene>
    <name evidence="2" type="ORF">HNR61_006923</name>
</gene>
<name>A0A7W3LVU3_ACTNM</name>
<reference evidence="2 3" key="1">
    <citation type="submission" date="2020-08" db="EMBL/GenBank/DDBJ databases">
        <title>Genomic Encyclopedia of Type Strains, Phase IV (KMG-IV): sequencing the most valuable type-strain genomes for metagenomic binning, comparative biology and taxonomic classification.</title>
        <authorList>
            <person name="Goeker M."/>
        </authorList>
    </citation>
    <scope>NUCLEOTIDE SEQUENCE [LARGE SCALE GENOMIC DNA]</scope>
    <source>
        <strain evidence="2 3">DSM 44197</strain>
    </source>
</reference>
<organism evidence="2 3">
    <name type="scientific">Actinomadura namibiensis</name>
    <dbReference type="NCBI Taxonomy" id="182080"/>
    <lineage>
        <taxon>Bacteria</taxon>
        <taxon>Bacillati</taxon>
        <taxon>Actinomycetota</taxon>
        <taxon>Actinomycetes</taxon>
        <taxon>Streptosporangiales</taxon>
        <taxon>Thermomonosporaceae</taxon>
        <taxon>Actinomadura</taxon>
    </lineage>
</organism>
<protein>
    <recommendedName>
        <fullName evidence="4">DUF3040 domain-containing protein</fullName>
    </recommendedName>
</protein>
<comment type="caution">
    <text evidence="2">The sequence shown here is derived from an EMBL/GenBank/DDBJ whole genome shotgun (WGS) entry which is preliminary data.</text>
</comment>
<dbReference type="InterPro" id="IPR021401">
    <property type="entry name" value="DUF3040"/>
</dbReference>